<feature type="region of interest" description="Disordered" evidence="1">
    <location>
        <begin position="66"/>
        <end position="87"/>
    </location>
</feature>
<accession>A0AAE1BVD9</accession>
<comment type="caution">
    <text evidence="2">The sequence shown here is derived from an EMBL/GenBank/DDBJ whole genome shotgun (WGS) entry which is preliminary data.</text>
</comment>
<feature type="region of interest" description="Disordered" evidence="1">
    <location>
        <begin position="1"/>
        <end position="20"/>
    </location>
</feature>
<dbReference type="AlphaFoldDB" id="A0AAE1BVD9"/>
<reference evidence="2" key="1">
    <citation type="submission" date="2023-10" db="EMBL/GenBank/DDBJ databases">
        <title>Genome assemblies of two species of porcelain crab, Petrolisthes cinctipes and Petrolisthes manimaculis (Anomura: Porcellanidae).</title>
        <authorList>
            <person name="Angst P."/>
        </authorList>
    </citation>
    <scope>NUCLEOTIDE SEQUENCE</scope>
    <source>
        <strain evidence="2">PB745_01</strain>
        <tissue evidence="2">Gill</tissue>
    </source>
</reference>
<protein>
    <submittedName>
        <fullName evidence="2">Uncharacterized protein</fullName>
    </submittedName>
</protein>
<proteinExistence type="predicted"/>
<evidence type="ECO:0000313" key="2">
    <source>
        <dbReference type="EMBL" id="KAK3856892.1"/>
    </source>
</evidence>
<evidence type="ECO:0000313" key="3">
    <source>
        <dbReference type="Proteomes" id="UP001286313"/>
    </source>
</evidence>
<organism evidence="2 3">
    <name type="scientific">Petrolisthes cinctipes</name>
    <name type="common">Flat porcelain crab</name>
    <dbReference type="NCBI Taxonomy" id="88211"/>
    <lineage>
        <taxon>Eukaryota</taxon>
        <taxon>Metazoa</taxon>
        <taxon>Ecdysozoa</taxon>
        <taxon>Arthropoda</taxon>
        <taxon>Crustacea</taxon>
        <taxon>Multicrustacea</taxon>
        <taxon>Malacostraca</taxon>
        <taxon>Eumalacostraca</taxon>
        <taxon>Eucarida</taxon>
        <taxon>Decapoda</taxon>
        <taxon>Pleocyemata</taxon>
        <taxon>Anomura</taxon>
        <taxon>Galatheoidea</taxon>
        <taxon>Porcellanidae</taxon>
        <taxon>Petrolisthes</taxon>
    </lineage>
</organism>
<feature type="compositionally biased region" description="Pro residues" evidence="1">
    <location>
        <begin position="69"/>
        <end position="86"/>
    </location>
</feature>
<dbReference type="EMBL" id="JAWQEG010005762">
    <property type="protein sequence ID" value="KAK3856892.1"/>
    <property type="molecule type" value="Genomic_DNA"/>
</dbReference>
<evidence type="ECO:0000256" key="1">
    <source>
        <dbReference type="SAM" id="MobiDB-lite"/>
    </source>
</evidence>
<sequence length="177" mass="18949">MTCPPLPSVTPCSPGPHVPSTLPLPLPNSPPCYLTPPLSYPPSIPYHALPSLTPYHATSPLPSLAPHSLPSPIPRSPSPSRPPPQLPRTRQYCPAWNTFLSLPSLLYPPPFMSLLFPSPPAFSPPHSLSPHISTTAAALVCSSPPPFLPLSPHISTAPLASFPSFLPYFIRAFYSSL</sequence>
<dbReference type="Proteomes" id="UP001286313">
    <property type="component" value="Unassembled WGS sequence"/>
</dbReference>
<name>A0AAE1BVD9_PETCI</name>
<gene>
    <name evidence="2" type="ORF">Pcinc_036821</name>
</gene>
<keyword evidence="3" id="KW-1185">Reference proteome</keyword>